<keyword evidence="8" id="KW-0808">Transferase</keyword>
<evidence type="ECO:0000256" key="2">
    <source>
        <dbReference type="ARBA" id="ARBA00022692"/>
    </source>
</evidence>
<keyword evidence="5" id="KW-0472">Membrane</keyword>
<dbReference type="SUPFAM" id="SSF56112">
    <property type="entry name" value="Protein kinase-like (PK-like)"/>
    <property type="match status" value="1"/>
</dbReference>
<keyword evidence="4" id="KW-1133">Transmembrane helix</keyword>
<comment type="caution">
    <text evidence="8">The sequence shown here is derived from an EMBL/GenBank/DDBJ whole genome shotgun (WGS) entry which is preliminary data.</text>
</comment>
<dbReference type="Gene3D" id="1.10.510.10">
    <property type="entry name" value="Transferase(Phosphotransferase) domain 1"/>
    <property type="match status" value="1"/>
</dbReference>
<name>A0A7J6V3V9_THATH</name>
<feature type="binding site" evidence="6">
    <location>
        <position position="63"/>
    </location>
    <ligand>
        <name>ATP</name>
        <dbReference type="ChEBI" id="CHEBI:30616"/>
    </ligand>
</feature>
<reference evidence="8 9" key="1">
    <citation type="submission" date="2020-06" db="EMBL/GenBank/DDBJ databases">
        <title>Transcriptomic and genomic resources for Thalictrum thalictroides and T. hernandezii: Facilitating candidate gene discovery in an emerging model plant lineage.</title>
        <authorList>
            <person name="Arias T."/>
            <person name="Riano-Pachon D.M."/>
            <person name="Di Stilio V.S."/>
        </authorList>
    </citation>
    <scope>NUCLEOTIDE SEQUENCE [LARGE SCALE GENOMIC DNA]</scope>
    <source>
        <strain evidence="9">cv. WT478/WT964</strain>
        <tissue evidence="8">Leaves</tissue>
    </source>
</reference>
<dbReference type="InterPro" id="IPR001245">
    <property type="entry name" value="Ser-Thr/Tyr_kinase_cat_dom"/>
</dbReference>
<protein>
    <submittedName>
        <fullName evidence="8">Receptor protein kinase</fullName>
    </submittedName>
</protein>
<keyword evidence="2" id="KW-0812">Transmembrane</keyword>
<sequence length="291" mass="32505">MVTEGRELRIEYSFLRKVAGVPTKFKYKDLETATDNFQAVLGRGSSAAVFKGILDDGTPIAVKRIAGVEHGEKEFKAEVSAIASVQHVNLVQLFGYCSVPGGPRLLVYQFVPNGSLGSWIFKRRASTNSFVVQSAPFSCLPWELSYGMVLLELVGGRRNVQLVQEGDNNRDRKWSYFPKIVNQKLREGNLMEVVDERLLVEGREVDERRVRILVHVALWCIQENPKLRPNMSRVVDMLEERVTVDSPPEPGITLLGLLEAPDSGERTGASRHIENQPACSYSYALSVLSGR</sequence>
<dbReference type="InterPro" id="IPR017441">
    <property type="entry name" value="Protein_kinase_ATP_BS"/>
</dbReference>
<evidence type="ECO:0000256" key="1">
    <source>
        <dbReference type="ARBA" id="ARBA00004167"/>
    </source>
</evidence>
<keyword evidence="8" id="KW-0675">Receptor</keyword>
<evidence type="ECO:0000256" key="5">
    <source>
        <dbReference type="ARBA" id="ARBA00023136"/>
    </source>
</evidence>
<evidence type="ECO:0000313" key="8">
    <source>
        <dbReference type="EMBL" id="KAF5179467.1"/>
    </source>
</evidence>
<comment type="subcellular location">
    <subcellularLocation>
        <location evidence="1">Membrane</location>
        <topology evidence="1">Single-pass membrane protein</topology>
    </subcellularLocation>
</comment>
<dbReference type="EMBL" id="JABWDY010038727">
    <property type="protein sequence ID" value="KAF5179467.1"/>
    <property type="molecule type" value="Genomic_DNA"/>
</dbReference>
<keyword evidence="8" id="KW-0418">Kinase</keyword>
<dbReference type="Gene3D" id="3.30.200.20">
    <property type="entry name" value="Phosphorylase Kinase, domain 1"/>
    <property type="match status" value="1"/>
</dbReference>
<dbReference type="PANTHER" id="PTHR47974">
    <property type="entry name" value="OS07G0415500 PROTEIN"/>
    <property type="match status" value="1"/>
</dbReference>
<accession>A0A7J6V3V9</accession>
<evidence type="ECO:0000313" key="9">
    <source>
        <dbReference type="Proteomes" id="UP000554482"/>
    </source>
</evidence>
<organism evidence="8 9">
    <name type="scientific">Thalictrum thalictroides</name>
    <name type="common">Rue-anemone</name>
    <name type="synonym">Anemone thalictroides</name>
    <dbReference type="NCBI Taxonomy" id="46969"/>
    <lineage>
        <taxon>Eukaryota</taxon>
        <taxon>Viridiplantae</taxon>
        <taxon>Streptophyta</taxon>
        <taxon>Embryophyta</taxon>
        <taxon>Tracheophyta</taxon>
        <taxon>Spermatophyta</taxon>
        <taxon>Magnoliopsida</taxon>
        <taxon>Ranunculales</taxon>
        <taxon>Ranunculaceae</taxon>
        <taxon>Thalictroideae</taxon>
        <taxon>Thalictrum</taxon>
    </lineage>
</organism>
<dbReference type="PROSITE" id="PS00107">
    <property type="entry name" value="PROTEIN_KINASE_ATP"/>
    <property type="match status" value="1"/>
</dbReference>
<dbReference type="AlphaFoldDB" id="A0A7J6V3V9"/>
<dbReference type="PANTHER" id="PTHR47974:SF9">
    <property type="entry name" value="RECEPTOR-LIKE SERINE_THREONINE-PROTEIN KINASE"/>
    <property type="match status" value="1"/>
</dbReference>
<keyword evidence="6" id="KW-0067">ATP-binding</keyword>
<dbReference type="GO" id="GO:0016020">
    <property type="term" value="C:membrane"/>
    <property type="evidence" value="ECO:0007669"/>
    <property type="project" value="UniProtKB-SubCell"/>
</dbReference>
<feature type="domain" description="Protein kinase" evidence="7">
    <location>
        <begin position="35"/>
        <end position="291"/>
    </location>
</feature>
<evidence type="ECO:0000256" key="4">
    <source>
        <dbReference type="ARBA" id="ARBA00022989"/>
    </source>
</evidence>
<dbReference type="Proteomes" id="UP000554482">
    <property type="component" value="Unassembled WGS sequence"/>
</dbReference>
<dbReference type="FunFam" id="3.30.200.20:FF:000483">
    <property type="entry name" value="Putative receptor-like protein kinase"/>
    <property type="match status" value="1"/>
</dbReference>
<dbReference type="PROSITE" id="PS50011">
    <property type="entry name" value="PROTEIN_KINASE_DOM"/>
    <property type="match status" value="1"/>
</dbReference>
<evidence type="ECO:0000259" key="7">
    <source>
        <dbReference type="PROSITE" id="PS50011"/>
    </source>
</evidence>
<proteinExistence type="predicted"/>
<dbReference type="GO" id="GO:0004672">
    <property type="term" value="F:protein kinase activity"/>
    <property type="evidence" value="ECO:0007669"/>
    <property type="project" value="InterPro"/>
</dbReference>
<dbReference type="Pfam" id="PF07714">
    <property type="entry name" value="PK_Tyr_Ser-Thr"/>
    <property type="match status" value="1"/>
</dbReference>
<keyword evidence="3" id="KW-0732">Signal</keyword>
<keyword evidence="6" id="KW-0547">Nucleotide-binding</keyword>
<gene>
    <name evidence="8" type="ORF">FRX31_030946</name>
</gene>
<dbReference type="InterPro" id="IPR000719">
    <property type="entry name" value="Prot_kinase_dom"/>
</dbReference>
<keyword evidence="9" id="KW-1185">Reference proteome</keyword>
<evidence type="ECO:0000256" key="6">
    <source>
        <dbReference type="PROSITE-ProRule" id="PRU10141"/>
    </source>
</evidence>
<evidence type="ECO:0000256" key="3">
    <source>
        <dbReference type="ARBA" id="ARBA00022729"/>
    </source>
</evidence>
<dbReference type="GO" id="GO:0005524">
    <property type="term" value="F:ATP binding"/>
    <property type="evidence" value="ECO:0007669"/>
    <property type="project" value="UniProtKB-UniRule"/>
</dbReference>
<dbReference type="InterPro" id="IPR011009">
    <property type="entry name" value="Kinase-like_dom_sf"/>
</dbReference>
<dbReference type="OrthoDB" id="2418081at2759"/>